<protein>
    <submittedName>
        <fullName evidence="2">Uncharacterized protein</fullName>
    </submittedName>
</protein>
<evidence type="ECO:0000256" key="1">
    <source>
        <dbReference type="SAM" id="Phobius"/>
    </source>
</evidence>
<reference evidence="2" key="1">
    <citation type="journal article" date="2020" name="Stud. Mycol.">
        <title>101 Dothideomycetes genomes: a test case for predicting lifestyles and emergence of pathogens.</title>
        <authorList>
            <person name="Haridas S."/>
            <person name="Albert R."/>
            <person name="Binder M."/>
            <person name="Bloem J."/>
            <person name="Labutti K."/>
            <person name="Salamov A."/>
            <person name="Andreopoulos B."/>
            <person name="Baker S."/>
            <person name="Barry K."/>
            <person name="Bills G."/>
            <person name="Bluhm B."/>
            <person name="Cannon C."/>
            <person name="Castanera R."/>
            <person name="Culley D."/>
            <person name="Daum C."/>
            <person name="Ezra D."/>
            <person name="Gonzalez J."/>
            <person name="Henrissat B."/>
            <person name="Kuo A."/>
            <person name="Liang C."/>
            <person name="Lipzen A."/>
            <person name="Lutzoni F."/>
            <person name="Magnuson J."/>
            <person name="Mondo S."/>
            <person name="Nolan M."/>
            <person name="Ohm R."/>
            <person name="Pangilinan J."/>
            <person name="Park H.-J."/>
            <person name="Ramirez L."/>
            <person name="Alfaro M."/>
            <person name="Sun H."/>
            <person name="Tritt A."/>
            <person name="Yoshinaga Y."/>
            <person name="Zwiers L.-H."/>
            <person name="Turgeon B."/>
            <person name="Goodwin S."/>
            <person name="Spatafora J."/>
            <person name="Crous P."/>
            <person name="Grigoriev I."/>
        </authorList>
    </citation>
    <scope>NUCLEOTIDE SEQUENCE</scope>
    <source>
        <strain evidence="2">CBS 115976</strain>
    </source>
</reference>
<dbReference type="Proteomes" id="UP000799302">
    <property type="component" value="Unassembled WGS sequence"/>
</dbReference>
<feature type="transmembrane region" description="Helical" evidence="1">
    <location>
        <begin position="6"/>
        <end position="26"/>
    </location>
</feature>
<accession>A0A6A6UG20</accession>
<sequence length="62" mass="6502">MSLLPATIVSGQGLFLLYSGIYTLFFPKKASATGPLVGTPIETVRVLSVTSLSLGTVYLLVV</sequence>
<name>A0A6A6UG20_9PEZI</name>
<gene>
    <name evidence="2" type="ORF">BT63DRAFT_424328</name>
</gene>
<proteinExistence type="predicted"/>
<keyword evidence="1" id="KW-0812">Transmembrane</keyword>
<keyword evidence="1" id="KW-0472">Membrane</keyword>
<feature type="non-terminal residue" evidence="2">
    <location>
        <position position="62"/>
    </location>
</feature>
<evidence type="ECO:0000313" key="3">
    <source>
        <dbReference type="Proteomes" id="UP000799302"/>
    </source>
</evidence>
<evidence type="ECO:0000313" key="2">
    <source>
        <dbReference type="EMBL" id="KAF2670383.1"/>
    </source>
</evidence>
<keyword evidence="1" id="KW-1133">Transmembrane helix</keyword>
<dbReference type="EMBL" id="MU004234">
    <property type="protein sequence ID" value="KAF2670383.1"/>
    <property type="molecule type" value="Genomic_DNA"/>
</dbReference>
<dbReference type="AlphaFoldDB" id="A0A6A6UG20"/>
<organism evidence="2 3">
    <name type="scientific">Microthyrium microscopicum</name>
    <dbReference type="NCBI Taxonomy" id="703497"/>
    <lineage>
        <taxon>Eukaryota</taxon>
        <taxon>Fungi</taxon>
        <taxon>Dikarya</taxon>
        <taxon>Ascomycota</taxon>
        <taxon>Pezizomycotina</taxon>
        <taxon>Dothideomycetes</taxon>
        <taxon>Dothideomycetes incertae sedis</taxon>
        <taxon>Microthyriales</taxon>
        <taxon>Microthyriaceae</taxon>
        <taxon>Microthyrium</taxon>
    </lineage>
</organism>
<keyword evidence="3" id="KW-1185">Reference proteome</keyword>
<dbReference type="OrthoDB" id="10042947at2759"/>